<feature type="transmembrane region" description="Helical" evidence="7">
    <location>
        <begin position="261"/>
        <end position="287"/>
    </location>
</feature>
<dbReference type="InterPro" id="IPR045621">
    <property type="entry name" value="BPD_transp_1_N"/>
</dbReference>
<keyword evidence="2 7" id="KW-0813">Transport</keyword>
<evidence type="ECO:0000259" key="8">
    <source>
        <dbReference type="PROSITE" id="PS50928"/>
    </source>
</evidence>
<dbReference type="Pfam" id="PF19300">
    <property type="entry name" value="BPD_transp_1_N"/>
    <property type="match status" value="1"/>
</dbReference>
<evidence type="ECO:0000256" key="2">
    <source>
        <dbReference type="ARBA" id="ARBA00022448"/>
    </source>
</evidence>
<proteinExistence type="inferred from homology"/>
<sequence>MSLLAYLIRRFLITFPLLLLVTLLGFVITYLIPADPLAMVLSERAMANPQIVQAYRERWGLDKPPHERYLTYVGNLIRGDLGESIVTQQSVSADIARYFPATVELAVAATLIAVALGVPLGVIAAVKRETLIDHLARVASLIGVCVPVFWLGLLALSLFYYRLQWMPGPGRVNARLDLPPVVTGLLTVDSILAGRGDVLASALHHLMLPALVLGAYSMSLITRIVRSAMIEVLQQDYIRTARAKGLVERVVVMRHALRNAALPAVTAIGLAFGNLMAGAVMTETVFAWPGIGRYAVESAAKLDFAPIMGVTLLVAVIYIGINFVVDVSYALLNPRVRLS</sequence>
<feature type="transmembrane region" description="Helical" evidence="7">
    <location>
        <begin position="206"/>
        <end position="225"/>
    </location>
</feature>
<dbReference type="PROSITE" id="PS50928">
    <property type="entry name" value="ABC_TM1"/>
    <property type="match status" value="1"/>
</dbReference>
<keyword evidence="4 7" id="KW-0812">Transmembrane</keyword>
<evidence type="ECO:0000256" key="6">
    <source>
        <dbReference type="ARBA" id="ARBA00023136"/>
    </source>
</evidence>
<feature type="transmembrane region" description="Helical" evidence="7">
    <location>
        <begin position="12"/>
        <end position="32"/>
    </location>
</feature>
<dbReference type="Proteomes" id="UP000230790">
    <property type="component" value="Unassembled WGS sequence"/>
</dbReference>
<dbReference type="SUPFAM" id="SSF161098">
    <property type="entry name" value="MetI-like"/>
    <property type="match status" value="1"/>
</dbReference>
<dbReference type="InterPro" id="IPR035906">
    <property type="entry name" value="MetI-like_sf"/>
</dbReference>
<comment type="similarity">
    <text evidence="7">Belongs to the binding-protein-dependent transport system permease family.</text>
</comment>
<evidence type="ECO:0000256" key="1">
    <source>
        <dbReference type="ARBA" id="ARBA00004651"/>
    </source>
</evidence>
<keyword evidence="5 7" id="KW-1133">Transmembrane helix</keyword>
<dbReference type="Gene3D" id="1.10.3720.10">
    <property type="entry name" value="MetI-like"/>
    <property type="match status" value="1"/>
</dbReference>
<dbReference type="GO" id="GO:0055085">
    <property type="term" value="P:transmembrane transport"/>
    <property type="evidence" value="ECO:0007669"/>
    <property type="project" value="InterPro"/>
</dbReference>
<dbReference type="Pfam" id="PF00528">
    <property type="entry name" value="BPD_transp_1"/>
    <property type="match status" value="1"/>
</dbReference>
<dbReference type="PANTHER" id="PTHR43163">
    <property type="entry name" value="DIPEPTIDE TRANSPORT SYSTEM PERMEASE PROTEIN DPPB-RELATED"/>
    <property type="match status" value="1"/>
</dbReference>
<dbReference type="InterPro" id="IPR000515">
    <property type="entry name" value="MetI-like"/>
</dbReference>
<dbReference type="PANTHER" id="PTHR43163:SF6">
    <property type="entry name" value="DIPEPTIDE TRANSPORT SYSTEM PERMEASE PROTEIN DPPB-RELATED"/>
    <property type="match status" value="1"/>
</dbReference>
<evidence type="ECO:0000256" key="7">
    <source>
        <dbReference type="RuleBase" id="RU363032"/>
    </source>
</evidence>
<gene>
    <name evidence="9" type="ORF">CUN48_04420</name>
</gene>
<dbReference type="CDD" id="cd06261">
    <property type="entry name" value="TM_PBP2"/>
    <property type="match status" value="1"/>
</dbReference>
<feature type="domain" description="ABC transmembrane type-1" evidence="8">
    <location>
        <begin position="99"/>
        <end position="325"/>
    </location>
</feature>
<name>A0A2M8QEP0_9CHLR</name>
<comment type="subcellular location">
    <subcellularLocation>
        <location evidence="1 7">Cell membrane</location>
        <topology evidence="1 7">Multi-pass membrane protein</topology>
    </subcellularLocation>
</comment>
<protein>
    <submittedName>
        <fullName evidence="9">Peptide ABC transporter permease</fullName>
    </submittedName>
</protein>
<keyword evidence="3" id="KW-1003">Cell membrane</keyword>
<reference evidence="9 10" key="1">
    <citation type="submission" date="2017-11" db="EMBL/GenBank/DDBJ databases">
        <title>Evolution of Phototrophy in the Chloroflexi Phylum Driven by Horizontal Gene Transfer.</title>
        <authorList>
            <person name="Ward L.M."/>
            <person name="Hemp J."/>
            <person name="Shih P.M."/>
            <person name="Mcglynn S.E."/>
            <person name="Fischer W."/>
        </authorList>
    </citation>
    <scope>NUCLEOTIDE SEQUENCE [LARGE SCALE GENOMIC DNA]</scope>
    <source>
        <strain evidence="9">JP3_7</strain>
    </source>
</reference>
<evidence type="ECO:0000256" key="3">
    <source>
        <dbReference type="ARBA" id="ARBA00022475"/>
    </source>
</evidence>
<accession>A0A2M8QEP0</accession>
<organism evidence="9 10">
    <name type="scientific">Candidatus Thermofonsia Clade 3 bacterium</name>
    <dbReference type="NCBI Taxonomy" id="2364212"/>
    <lineage>
        <taxon>Bacteria</taxon>
        <taxon>Bacillati</taxon>
        <taxon>Chloroflexota</taxon>
        <taxon>Candidatus Thermofontia</taxon>
        <taxon>Candidatus Thermofonsia Clade 3</taxon>
    </lineage>
</organism>
<feature type="transmembrane region" description="Helical" evidence="7">
    <location>
        <begin position="307"/>
        <end position="332"/>
    </location>
</feature>
<evidence type="ECO:0000256" key="5">
    <source>
        <dbReference type="ARBA" id="ARBA00022989"/>
    </source>
</evidence>
<dbReference type="GO" id="GO:0005886">
    <property type="term" value="C:plasma membrane"/>
    <property type="evidence" value="ECO:0007669"/>
    <property type="project" value="UniProtKB-SubCell"/>
</dbReference>
<feature type="transmembrane region" description="Helical" evidence="7">
    <location>
        <begin position="138"/>
        <end position="161"/>
    </location>
</feature>
<keyword evidence="6 7" id="KW-0472">Membrane</keyword>
<dbReference type="EMBL" id="PGTN01000019">
    <property type="protein sequence ID" value="PJF48269.1"/>
    <property type="molecule type" value="Genomic_DNA"/>
</dbReference>
<evidence type="ECO:0000313" key="9">
    <source>
        <dbReference type="EMBL" id="PJF48269.1"/>
    </source>
</evidence>
<evidence type="ECO:0000256" key="4">
    <source>
        <dbReference type="ARBA" id="ARBA00022692"/>
    </source>
</evidence>
<dbReference type="AlphaFoldDB" id="A0A2M8QEP0"/>
<evidence type="ECO:0000313" key="10">
    <source>
        <dbReference type="Proteomes" id="UP000230790"/>
    </source>
</evidence>
<feature type="transmembrane region" description="Helical" evidence="7">
    <location>
        <begin position="105"/>
        <end position="126"/>
    </location>
</feature>
<comment type="caution">
    <text evidence="9">The sequence shown here is derived from an EMBL/GenBank/DDBJ whole genome shotgun (WGS) entry which is preliminary data.</text>
</comment>